<gene>
    <name evidence="3" type="ORF">GOARA_043_00030</name>
</gene>
<evidence type="ECO:0000259" key="2">
    <source>
        <dbReference type="Pfam" id="PF06259"/>
    </source>
</evidence>
<accession>G7H168</accession>
<feature type="domain" description="DUF1023" evidence="2">
    <location>
        <begin position="306"/>
        <end position="431"/>
    </location>
</feature>
<sequence>MRPTISQLRAWDTPGLGTASTTVEGNAGKLDTAVDTAMRGIDDAGSWYGKTRDAAYNRMSQEQDHAREVRNVLNQIADEAGDAATDLGFAKDHVIREVDGAIMAGYDVGEDGTVSHPDQDEDTEIKAEVDRLQAVITAGLNTVNDLDDKYGGRLRSLVADLSSMVNGQPDLVIPGIGPIDPDALVSRLKGMTPDQRAALLGGLTPEQLRRLAQADPDEIGNMDGVPFQTRIDANEVNIRNALDDERKKQPPNNDRISQLEKMLKPIDDPLAGPKGADDGKTERTFLAFKNNANGHMIEIVGAIGPNTGNVAVYVPGTNTNLNGSQSNHNAAWNLANRSGGPVILYMNGDLPQNMWPNTSDDDAFDTTPANRMAPGLVSFGHELDRTLDGAAPNAKTTYIGHSYGGSVVGTAEQLGLNADRVVYASSAGTGVIDDQPWSNPNPDVQRYSLTPPGDPIHWSQMAPMQHGGDPDTAPGVQRIDSGYYGNGDLVEGQSAHGKYWDDPESDAFQNMVKIIKGEEPEPYVWRAPDHPLDFRSPPPVILAPGPPEPVQIPPR</sequence>
<keyword evidence="4" id="KW-1185">Reference proteome</keyword>
<feature type="compositionally biased region" description="Pro residues" evidence="1">
    <location>
        <begin position="536"/>
        <end position="555"/>
    </location>
</feature>
<feature type="region of interest" description="Disordered" evidence="1">
    <location>
        <begin position="464"/>
        <end position="488"/>
    </location>
</feature>
<reference evidence="3 4" key="1">
    <citation type="submission" date="2011-11" db="EMBL/GenBank/DDBJ databases">
        <title>Whole genome shotgun sequence of Gordonia araii NBRC 100433.</title>
        <authorList>
            <person name="Yoshida Y."/>
            <person name="Hosoyama A."/>
            <person name="Tsuchikane K."/>
            <person name="Katsumata H."/>
            <person name="Yamazaki S."/>
            <person name="Fujita N."/>
        </authorList>
    </citation>
    <scope>NUCLEOTIDE SEQUENCE [LARGE SCALE GENOMIC DNA]</scope>
    <source>
        <strain evidence="3 4">NBRC 100433</strain>
    </source>
</reference>
<dbReference type="EMBL" id="BAEE01000043">
    <property type="protein sequence ID" value="GAB09528.1"/>
    <property type="molecule type" value="Genomic_DNA"/>
</dbReference>
<evidence type="ECO:0000313" key="3">
    <source>
        <dbReference type="EMBL" id="GAB09528.1"/>
    </source>
</evidence>
<evidence type="ECO:0000313" key="4">
    <source>
        <dbReference type="Proteomes" id="UP000035088"/>
    </source>
</evidence>
<organism evidence="3 4">
    <name type="scientific">Gordonia araii NBRC 100433</name>
    <dbReference type="NCBI Taxonomy" id="1073574"/>
    <lineage>
        <taxon>Bacteria</taxon>
        <taxon>Bacillati</taxon>
        <taxon>Actinomycetota</taxon>
        <taxon>Actinomycetes</taxon>
        <taxon>Mycobacteriales</taxon>
        <taxon>Gordoniaceae</taxon>
        <taxon>Gordonia</taxon>
    </lineage>
</organism>
<dbReference type="SUPFAM" id="SSF140453">
    <property type="entry name" value="EsxAB dimer-like"/>
    <property type="match status" value="1"/>
</dbReference>
<protein>
    <recommendedName>
        <fullName evidence="2">DUF1023 domain-containing protein</fullName>
    </recommendedName>
</protein>
<evidence type="ECO:0000256" key="1">
    <source>
        <dbReference type="SAM" id="MobiDB-lite"/>
    </source>
</evidence>
<dbReference type="Gene3D" id="1.10.287.1060">
    <property type="entry name" value="ESAT-6-like"/>
    <property type="match status" value="1"/>
</dbReference>
<dbReference type="OrthoDB" id="5170249at2"/>
<dbReference type="STRING" id="1073574.GOARA_043_00030"/>
<dbReference type="InterPro" id="IPR036689">
    <property type="entry name" value="ESAT-6-like_sf"/>
</dbReference>
<name>G7H168_9ACTN</name>
<dbReference type="ESTHER" id="9actn-g7h168">
    <property type="family name" value="Duf_1023"/>
</dbReference>
<dbReference type="RefSeq" id="WP_007321603.1">
    <property type="nucleotide sequence ID" value="NZ_BAEE01000043.1"/>
</dbReference>
<dbReference type="Pfam" id="PF06259">
    <property type="entry name" value="Abhydrolase_8"/>
    <property type="match status" value="1"/>
</dbReference>
<comment type="caution">
    <text evidence="3">The sequence shown here is derived from an EMBL/GenBank/DDBJ whole genome shotgun (WGS) entry which is preliminary data.</text>
</comment>
<dbReference type="AlphaFoldDB" id="G7H168"/>
<dbReference type="Proteomes" id="UP000035088">
    <property type="component" value="Unassembled WGS sequence"/>
</dbReference>
<feature type="region of interest" description="Disordered" evidence="1">
    <location>
        <begin position="535"/>
        <end position="555"/>
    </location>
</feature>
<proteinExistence type="predicted"/>
<dbReference type="InterPro" id="IPR010427">
    <property type="entry name" value="DUF1023"/>
</dbReference>